<sequence length="319" mass="34245">MKWIRRMLLIGITAVILAIGWPHLDRLKPAAAFAWRSVSSGEFLKPGPVIQGEAAVLVNGETGELLFSKRASERMYPASTTKVMTALIALERLKPEDRITVGDEVSLRTPGESSAGLTAGQKLTLRDLIAAMMLPSGNDAARTVAVHVARKSCGAKLKTREAMNCFAKLMNERAKQLGADDSHFVNPHGLHDPDHYSTARDLAIIAMKAMEQPEFRRIVAEPEHRVAGSAGTGSAVSSSGSPAPQRYTNRNLLVQPSGGYYFQGANGVKTGFTDEAGYCLVASAQRGGTQLISVVLRSTQSEVWTDSTALLTYGFGKSS</sequence>
<proteinExistence type="inferred from homology"/>
<keyword evidence="4" id="KW-0133">Cell shape</keyword>
<dbReference type="PRINTS" id="PR00725">
    <property type="entry name" value="DADACBPTASE1"/>
</dbReference>
<feature type="active site" description="Proton acceptor" evidence="7">
    <location>
        <position position="82"/>
    </location>
</feature>
<gene>
    <name evidence="12" type="ORF">GNP93_07010</name>
</gene>
<evidence type="ECO:0000313" key="13">
    <source>
        <dbReference type="Proteomes" id="UP000450917"/>
    </source>
</evidence>
<evidence type="ECO:0000256" key="4">
    <source>
        <dbReference type="ARBA" id="ARBA00022960"/>
    </source>
</evidence>
<dbReference type="GO" id="GO:0006508">
    <property type="term" value="P:proteolysis"/>
    <property type="evidence" value="ECO:0007669"/>
    <property type="project" value="InterPro"/>
</dbReference>
<evidence type="ECO:0000256" key="1">
    <source>
        <dbReference type="ARBA" id="ARBA00007164"/>
    </source>
</evidence>
<feature type="binding site" evidence="8">
    <location>
        <position position="269"/>
    </location>
    <ligand>
        <name>substrate</name>
    </ligand>
</feature>
<dbReference type="GO" id="GO:0071555">
    <property type="term" value="P:cell wall organization"/>
    <property type="evidence" value="ECO:0007669"/>
    <property type="project" value="UniProtKB-KW"/>
</dbReference>
<feature type="domain" description="Peptidase S11 D-alanyl-D-alanine carboxypeptidase A N-terminal" evidence="11">
    <location>
        <begin position="48"/>
        <end position="297"/>
    </location>
</feature>
<keyword evidence="12" id="KW-0121">Carboxypeptidase</keyword>
<comment type="similarity">
    <text evidence="1 9">Belongs to the peptidase S11 family.</text>
</comment>
<evidence type="ECO:0000259" key="11">
    <source>
        <dbReference type="Pfam" id="PF00768"/>
    </source>
</evidence>
<dbReference type="Pfam" id="PF00768">
    <property type="entry name" value="Peptidase_S11"/>
    <property type="match status" value="1"/>
</dbReference>
<dbReference type="SUPFAM" id="SSF56601">
    <property type="entry name" value="beta-lactamase/transpeptidase-like"/>
    <property type="match status" value="1"/>
</dbReference>
<name>A0A7X2Z8X9_9BACL</name>
<keyword evidence="12" id="KW-0645">Protease</keyword>
<evidence type="ECO:0000256" key="6">
    <source>
        <dbReference type="ARBA" id="ARBA00023316"/>
    </source>
</evidence>
<keyword evidence="5" id="KW-0573">Peptidoglycan synthesis</keyword>
<keyword evidence="2" id="KW-0732">Signal</keyword>
<evidence type="ECO:0000256" key="10">
    <source>
        <dbReference type="SAM" id="MobiDB-lite"/>
    </source>
</evidence>
<organism evidence="12 13">
    <name type="scientific">Paenibacillus validus</name>
    <dbReference type="NCBI Taxonomy" id="44253"/>
    <lineage>
        <taxon>Bacteria</taxon>
        <taxon>Bacillati</taxon>
        <taxon>Bacillota</taxon>
        <taxon>Bacilli</taxon>
        <taxon>Bacillales</taxon>
        <taxon>Paenibacillaceae</taxon>
        <taxon>Paenibacillus</taxon>
    </lineage>
</organism>
<evidence type="ECO:0000256" key="2">
    <source>
        <dbReference type="ARBA" id="ARBA00022729"/>
    </source>
</evidence>
<evidence type="ECO:0000256" key="3">
    <source>
        <dbReference type="ARBA" id="ARBA00022801"/>
    </source>
</evidence>
<evidence type="ECO:0000256" key="5">
    <source>
        <dbReference type="ARBA" id="ARBA00022984"/>
    </source>
</evidence>
<evidence type="ECO:0000256" key="7">
    <source>
        <dbReference type="PIRSR" id="PIRSR618044-1"/>
    </source>
</evidence>
<feature type="region of interest" description="Disordered" evidence="10">
    <location>
        <begin position="226"/>
        <end position="247"/>
    </location>
</feature>
<dbReference type="PANTHER" id="PTHR21581:SF33">
    <property type="entry name" value="D-ALANYL-D-ALANINE CARBOXYPEPTIDASE DACB"/>
    <property type="match status" value="1"/>
</dbReference>
<dbReference type="InterPro" id="IPR001967">
    <property type="entry name" value="Peptidase_S11_N"/>
</dbReference>
<keyword evidence="3" id="KW-0378">Hydrolase</keyword>
<reference evidence="12 13" key="1">
    <citation type="submission" date="2019-11" db="EMBL/GenBank/DDBJ databases">
        <title>Draft genome sequences of five Paenibacillus species of dairy origin.</title>
        <authorList>
            <person name="Olajide A.M."/>
            <person name="Chen S."/>
            <person name="Lapointe G."/>
        </authorList>
    </citation>
    <scope>NUCLEOTIDE SEQUENCE [LARGE SCALE GENOMIC DNA]</scope>
    <source>
        <strain evidence="12 13">2CS3</strain>
    </source>
</reference>
<accession>A0A7X2Z8X9</accession>
<dbReference type="Gene3D" id="3.40.710.10">
    <property type="entry name" value="DD-peptidase/beta-lactamase superfamily"/>
    <property type="match status" value="1"/>
</dbReference>
<comment type="caution">
    <text evidence="12">The sequence shown here is derived from an EMBL/GenBank/DDBJ whole genome shotgun (WGS) entry which is preliminary data.</text>
</comment>
<keyword evidence="13" id="KW-1185">Reference proteome</keyword>
<feature type="compositionally biased region" description="Low complexity" evidence="10">
    <location>
        <begin position="227"/>
        <end position="244"/>
    </location>
</feature>
<protein>
    <submittedName>
        <fullName evidence="12">D-alanyl-D-alanine carboxypeptidase</fullName>
    </submittedName>
</protein>
<dbReference type="GO" id="GO:0009252">
    <property type="term" value="P:peptidoglycan biosynthetic process"/>
    <property type="evidence" value="ECO:0007669"/>
    <property type="project" value="UniProtKB-KW"/>
</dbReference>
<evidence type="ECO:0000256" key="8">
    <source>
        <dbReference type="PIRSR" id="PIRSR618044-2"/>
    </source>
</evidence>
<dbReference type="PANTHER" id="PTHR21581">
    <property type="entry name" value="D-ALANYL-D-ALANINE CARBOXYPEPTIDASE"/>
    <property type="match status" value="1"/>
</dbReference>
<keyword evidence="6" id="KW-0961">Cell wall biogenesis/degradation</keyword>
<evidence type="ECO:0000313" key="12">
    <source>
        <dbReference type="EMBL" id="MUG70427.1"/>
    </source>
</evidence>
<feature type="active site" evidence="7">
    <location>
        <position position="136"/>
    </location>
</feature>
<dbReference type="GO" id="GO:0008360">
    <property type="term" value="P:regulation of cell shape"/>
    <property type="evidence" value="ECO:0007669"/>
    <property type="project" value="UniProtKB-KW"/>
</dbReference>
<feature type="active site" description="Acyl-ester intermediate" evidence="7">
    <location>
        <position position="79"/>
    </location>
</feature>
<dbReference type="RefSeq" id="WP_155614332.1">
    <property type="nucleotide sequence ID" value="NZ_WNZX01000004.1"/>
</dbReference>
<dbReference type="AlphaFoldDB" id="A0A7X2Z8X9"/>
<dbReference type="GO" id="GO:0009002">
    <property type="term" value="F:serine-type D-Ala-D-Ala carboxypeptidase activity"/>
    <property type="evidence" value="ECO:0007669"/>
    <property type="project" value="InterPro"/>
</dbReference>
<dbReference type="EMBL" id="WNZX01000004">
    <property type="protein sequence ID" value="MUG70427.1"/>
    <property type="molecule type" value="Genomic_DNA"/>
</dbReference>
<dbReference type="Proteomes" id="UP000450917">
    <property type="component" value="Unassembled WGS sequence"/>
</dbReference>
<dbReference type="InterPro" id="IPR018044">
    <property type="entry name" value="Peptidase_S11"/>
</dbReference>
<evidence type="ECO:0000256" key="9">
    <source>
        <dbReference type="RuleBase" id="RU004016"/>
    </source>
</evidence>
<dbReference type="InterPro" id="IPR012338">
    <property type="entry name" value="Beta-lactam/transpept-like"/>
</dbReference>